<reference evidence="8" key="1">
    <citation type="submission" date="2014-07" db="EMBL/GenBank/DDBJ databases">
        <authorList>
            <person name="Monot Marc"/>
        </authorList>
    </citation>
    <scope>NUCLEOTIDE SEQUENCE</scope>
    <source>
        <strain evidence="8">7032989</strain>
        <strain evidence="7">7032994</strain>
    </source>
</reference>
<dbReference type="GO" id="GO:0003677">
    <property type="term" value="F:DNA binding"/>
    <property type="evidence" value="ECO:0007669"/>
    <property type="project" value="UniProtKB-KW"/>
</dbReference>
<evidence type="ECO:0000259" key="5">
    <source>
        <dbReference type="PROSITE" id="PS51078"/>
    </source>
</evidence>
<dbReference type="EMBL" id="CAAJVP010000010">
    <property type="protein sequence ID" value="VHY10832.1"/>
    <property type="molecule type" value="Genomic_DNA"/>
</dbReference>
<dbReference type="Proteomes" id="UP000411588">
    <property type="component" value="Unassembled WGS sequence"/>
</dbReference>
<dbReference type="SUPFAM" id="SSF55781">
    <property type="entry name" value="GAF domain-like"/>
    <property type="match status" value="1"/>
</dbReference>
<dbReference type="PROSITE" id="PS51078">
    <property type="entry name" value="ICLR_ED"/>
    <property type="match status" value="1"/>
</dbReference>
<name>A0A031WCU6_CLODI</name>
<dbReference type="Gene3D" id="3.30.450.40">
    <property type="match status" value="1"/>
</dbReference>
<keyword evidence="1" id="KW-0805">Transcription regulation</keyword>
<dbReference type="GeneID" id="66355404"/>
<dbReference type="OMA" id="RYPVRMY"/>
<evidence type="ECO:0000313" key="6">
    <source>
        <dbReference type="EMBL" id="CDS88804.1"/>
    </source>
</evidence>
<evidence type="ECO:0000313" key="8">
    <source>
        <dbReference type="EMBL" id="CDS94502.1"/>
    </source>
</evidence>
<dbReference type="PANTHER" id="PTHR30136">
    <property type="entry name" value="HELIX-TURN-HELIX TRANSCRIPTIONAL REGULATOR, ICLR FAMILY"/>
    <property type="match status" value="1"/>
</dbReference>
<dbReference type="KEGG" id="pdf:CD630DERM_30050"/>
<evidence type="ECO:0000256" key="2">
    <source>
        <dbReference type="ARBA" id="ARBA00023125"/>
    </source>
</evidence>
<evidence type="ECO:0000313" key="11">
    <source>
        <dbReference type="EMBL" id="VFD30003.1"/>
    </source>
</evidence>
<dbReference type="InterPro" id="IPR036388">
    <property type="entry name" value="WH-like_DNA-bd_sf"/>
</dbReference>
<evidence type="ECO:0000313" key="13">
    <source>
        <dbReference type="Proteomes" id="UP000189137"/>
    </source>
</evidence>
<feature type="domain" description="HTH iclR-type" evidence="4">
    <location>
        <begin position="6"/>
        <end position="68"/>
    </location>
</feature>
<dbReference type="InterPro" id="IPR005471">
    <property type="entry name" value="Tscrpt_reg_IclR_N"/>
</dbReference>
<dbReference type="RefSeq" id="WP_003439844.1">
    <property type="nucleotide sequence ID" value="NZ_AP031492.1"/>
</dbReference>
<evidence type="ECO:0000313" key="15">
    <source>
        <dbReference type="Proteomes" id="UP000411588"/>
    </source>
</evidence>
<dbReference type="GO" id="GO:0045892">
    <property type="term" value="P:negative regulation of DNA-templated transcription"/>
    <property type="evidence" value="ECO:0007669"/>
    <property type="project" value="TreeGrafter"/>
</dbReference>
<dbReference type="SMART" id="SM00346">
    <property type="entry name" value="HTH_ICLR"/>
    <property type="match status" value="1"/>
</dbReference>
<evidence type="ECO:0000313" key="9">
    <source>
        <dbReference type="EMBL" id="HBH1540886.1"/>
    </source>
</evidence>
<dbReference type="Proteomes" id="UP000878956">
    <property type="component" value="Unassembled WGS sequence"/>
</dbReference>
<dbReference type="EMBL" id="CAADAN010000002">
    <property type="protein sequence ID" value="VFD30003.1"/>
    <property type="molecule type" value="Genomic_DNA"/>
</dbReference>
<organism evidence="8">
    <name type="scientific">Clostridioides difficile</name>
    <name type="common">Peptoclostridium difficile</name>
    <dbReference type="NCBI Taxonomy" id="1496"/>
    <lineage>
        <taxon>Bacteria</taxon>
        <taxon>Bacillati</taxon>
        <taxon>Bacillota</taxon>
        <taxon>Clostridia</taxon>
        <taxon>Peptostreptococcales</taxon>
        <taxon>Peptostreptococcaceae</taxon>
        <taxon>Clostridioides</taxon>
    </lineage>
</organism>
<reference evidence="12 14" key="3">
    <citation type="submission" date="2019-04" db="EMBL/GenBank/DDBJ databases">
        <authorList>
            <consortium name="Pathogen Informatics"/>
        </authorList>
    </citation>
    <scope>NUCLEOTIDE SEQUENCE [LARGE SCALE GENOMIC DNA]</scope>
    <source>
        <strain evidence="11">Clo34</strain>
        <strain evidence="15">clo34</strain>
        <strain evidence="12">Tl291</strain>
        <strain evidence="14">tl291</strain>
        <strain evidence="10 13">VRECD0157</strain>
    </source>
</reference>
<dbReference type="Gene3D" id="1.10.10.10">
    <property type="entry name" value="Winged helix-like DNA-binding domain superfamily/Winged helix DNA-binding domain"/>
    <property type="match status" value="1"/>
</dbReference>
<evidence type="ECO:0000313" key="7">
    <source>
        <dbReference type="EMBL" id="CDS89411.1"/>
    </source>
</evidence>
<evidence type="ECO:0000256" key="3">
    <source>
        <dbReference type="ARBA" id="ARBA00023163"/>
    </source>
</evidence>
<dbReference type="InterPro" id="IPR050707">
    <property type="entry name" value="HTH_MetabolicPath_Reg"/>
</dbReference>
<proteinExistence type="predicted"/>
<dbReference type="EMBL" id="DAEPXK010000003">
    <property type="protein sequence ID" value="HBH1540886.1"/>
    <property type="molecule type" value="Genomic_DNA"/>
</dbReference>
<feature type="domain" description="IclR-ED" evidence="5">
    <location>
        <begin position="69"/>
        <end position="250"/>
    </location>
</feature>
<dbReference type="Pfam" id="PF01614">
    <property type="entry name" value="IclR_C"/>
    <property type="match status" value="1"/>
</dbReference>
<dbReference type="EMBL" id="LK932849">
    <property type="protein sequence ID" value="CDS94502.1"/>
    <property type="molecule type" value="Genomic_DNA"/>
</dbReference>
<dbReference type="PATRIC" id="fig|1496.1373.peg.1870"/>
<sequence length="258" mass="29048">MTSDNHRPTARILDILEALAESENGYTLTEIADVINAPKSSIFPIVHTLNARKYITIDKNTSKYSIGIRSYTLGSSFFEKRTIFNYIIDEMTNIVNSCSETCQLGILDNNEVLYIGKVDSPEPIRLISYVGKKIPANCTGLGKALLCDFDKEKLISLYPDGLKGFTEKSITDFDVLYDQLLEVQRTQIASECEESMEHLKCLAVPIRKNGCIRAAVSVTLPLFRANDEKIELIKKLLLNAQKNIQSMMEERNEDIVIN</sequence>
<dbReference type="Pfam" id="PF09339">
    <property type="entry name" value="HTH_IclR"/>
    <property type="match status" value="1"/>
</dbReference>
<dbReference type="AlphaFoldDB" id="A0A031WCU6"/>
<dbReference type="EMBL" id="LK932525">
    <property type="protein sequence ID" value="CDS88804.1"/>
    <property type="molecule type" value="Genomic_DNA"/>
</dbReference>
<dbReference type="InterPro" id="IPR014757">
    <property type="entry name" value="Tscrpt_reg_IclR_C"/>
</dbReference>
<reference evidence="9" key="2">
    <citation type="journal article" date="2018" name="Genome Biol.">
        <title>SKESA: strategic k-mer extension for scrupulous assemblies.</title>
        <authorList>
            <person name="Souvorov A."/>
            <person name="Agarwala R."/>
            <person name="Lipman D.J."/>
        </authorList>
    </citation>
    <scope>NUCLEOTIDE SEQUENCE</scope>
    <source>
        <strain evidence="9">HN1000</strain>
    </source>
</reference>
<dbReference type="InterPro" id="IPR029016">
    <property type="entry name" value="GAF-like_dom_sf"/>
</dbReference>
<dbReference type="GO" id="GO:0003700">
    <property type="term" value="F:DNA-binding transcription factor activity"/>
    <property type="evidence" value="ECO:0007669"/>
    <property type="project" value="TreeGrafter"/>
</dbReference>
<dbReference type="EMBL" id="FUPS01000004">
    <property type="protein sequence ID" value="SJS21564.1"/>
    <property type="molecule type" value="Genomic_DNA"/>
</dbReference>
<evidence type="ECO:0000256" key="1">
    <source>
        <dbReference type="ARBA" id="ARBA00023015"/>
    </source>
</evidence>
<dbReference type="PANTHER" id="PTHR30136:SF24">
    <property type="entry name" value="HTH-TYPE TRANSCRIPTIONAL REPRESSOR ALLR"/>
    <property type="match status" value="1"/>
</dbReference>
<dbReference type="PROSITE" id="PS51077">
    <property type="entry name" value="HTH_ICLR"/>
    <property type="match status" value="1"/>
</dbReference>
<keyword evidence="3" id="KW-0804">Transcription</keyword>
<keyword evidence="2" id="KW-0238">DNA-binding</keyword>
<protein>
    <submittedName>
        <fullName evidence="9">IclR family transcriptional regulator</fullName>
    </submittedName>
    <submittedName>
        <fullName evidence="7">IclR helix-turn-helix protein</fullName>
    </submittedName>
    <submittedName>
        <fullName evidence="10">Transcriptional regulator kdgR</fullName>
    </submittedName>
    <submittedName>
        <fullName evidence="8">Transcriptional regulator, IclR family</fullName>
    </submittedName>
</protein>
<dbReference type="Proteomes" id="UP000372533">
    <property type="component" value="Unassembled WGS sequence"/>
</dbReference>
<reference evidence="9" key="4">
    <citation type="submission" date="2021-06" db="EMBL/GenBank/DDBJ databases">
        <authorList>
            <consortium name="NCBI Pathogen Detection Project"/>
        </authorList>
    </citation>
    <scope>NUCLEOTIDE SEQUENCE</scope>
    <source>
        <strain evidence="9">HN1000</strain>
    </source>
</reference>
<dbReference type="EMBL" id="LK932411">
    <property type="protein sequence ID" value="CDS89411.1"/>
    <property type="molecule type" value="Genomic_DNA"/>
</dbReference>
<dbReference type="SUPFAM" id="SSF46785">
    <property type="entry name" value="Winged helix' DNA-binding domain"/>
    <property type="match status" value="1"/>
</dbReference>
<dbReference type="Proteomes" id="UP000189137">
    <property type="component" value="Unassembled WGS sequence"/>
</dbReference>
<dbReference type="InterPro" id="IPR036390">
    <property type="entry name" value="WH_DNA-bd_sf"/>
</dbReference>
<accession>A0A031WCU6</accession>
<evidence type="ECO:0000259" key="4">
    <source>
        <dbReference type="PROSITE" id="PS51077"/>
    </source>
</evidence>
<evidence type="ECO:0000313" key="10">
    <source>
        <dbReference type="EMBL" id="SJS21564.1"/>
    </source>
</evidence>
<evidence type="ECO:0000313" key="12">
    <source>
        <dbReference type="EMBL" id="VHY10832.1"/>
    </source>
</evidence>
<evidence type="ECO:0000313" key="14">
    <source>
        <dbReference type="Proteomes" id="UP000372533"/>
    </source>
</evidence>
<gene>
    <name evidence="11" type="primary">kdgR_2</name>
    <name evidence="10" type="synonym">kdgR_1</name>
    <name evidence="8" type="ORF">BN1095_20033</name>
    <name evidence="6" type="ORF">BN1096_700167</name>
    <name evidence="7" type="ORF">BN1097_710167</name>
    <name evidence="9" type="ORF">KRM00_000339</name>
    <name evidence="12" type="ORF">SAMEA1402366_02345</name>
    <name evidence="11" type="ORF">SAMEA1402399_00905</name>
    <name evidence="10" type="ORF">SAMEA3375112_01581</name>
</gene>